<dbReference type="Pfam" id="PF19596">
    <property type="entry name" value="DUF6101"/>
    <property type="match status" value="1"/>
</dbReference>
<evidence type="ECO:0000313" key="1">
    <source>
        <dbReference type="EMBL" id="MBB5752101.1"/>
    </source>
</evidence>
<proteinExistence type="predicted"/>
<reference evidence="1 2" key="1">
    <citation type="submission" date="2020-08" db="EMBL/GenBank/DDBJ databases">
        <title>Genomic Encyclopedia of Type Strains, Phase IV (KMG-IV): sequencing the most valuable type-strain genomes for metagenomic binning, comparative biology and taxonomic classification.</title>
        <authorList>
            <person name="Goeker M."/>
        </authorList>
    </citation>
    <scope>NUCLEOTIDE SEQUENCE [LARGE SCALE GENOMIC DNA]</scope>
    <source>
        <strain evidence="1 2">DSM 16268</strain>
    </source>
</reference>
<accession>A0A7W9CV08</accession>
<name>A0A7W9CV08_9HYPH</name>
<evidence type="ECO:0000313" key="2">
    <source>
        <dbReference type="Proteomes" id="UP000523821"/>
    </source>
</evidence>
<sequence length="197" mass="21384">MTDVQRKSDGADIEAAGGRLRLDPFALPVRFEAPLPAPRGGAVPAQIYLDRAQAVMKRRIGGVPAMLAFPIRAYRGVAVRMTADAEGRVRTVIELMHRDPALSLPLVVADDLGDGEDVAADWQAWGRALGLPLLIVDTDGAVREPVARLGGLDIGAQKPRRLHSHFAARRPRFLKRRKVGRAGPQPVLCGREIIARD</sequence>
<dbReference type="RefSeq" id="WP_183853458.1">
    <property type="nucleotide sequence ID" value="NZ_JACHOO010000002.1"/>
</dbReference>
<keyword evidence="2" id="KW-1185">Reference proteome</keyword>
<protein>
    <submittedName>
        <fullName evidence="1">Uncharacterized protein</fullName>
    </submittedName>
</protein>
<comment type="caution">
    <text evidence="1">The sequence shown here is derived from an EMBL/GenBank/DDBJ whole genome shotgun (WGS) entry which is preliminary data.</text>
</comment>
<dbReference type="AlphaFoldDB" id="A0A7W9CV08"/>
<organism evidence="1 2">
    <name type="scientific">Prosthecomicrobium pneumaticum</name>
    <dbReference type="NCBI Taxonomy" id="81895"/>
    <lineage>
        <taxon>Bacteria</taxon>
        <taxon>Pseudomonadati</taxon>
        <taxon>Pseudomonadota</taxon>
        <taxon>Alphaproteobacteria</taxon>
        <taxon>Hyphomicrobiales</taxon>
        <taxon>Kaistiaceae</taxon>
        <taxon>Prosthecomicrobium</taxon>
    </lineage>
</organism>
<gene>
    <name evidence="1" type="ORF">GGQ63_001153</name>
</gene>
<dbReference type="Proteomes" id="UP000523821">
    <property type="component" value="Unassembled WGS sequence"/>
</dbReference>
<dbReference type="EMBL" id="JACHOO010000002">
    <property type="protein sequence ID" value="MBB5752101.1"/>
    <property type="molecule type" value="Genomic_DNA"/>
</dbReference>
<dbReference type="InterPro" id="IPR046083">
    <property type="entry name" value="DUF6101"/>
</dbReference>